<dbReference type="OMA" id="NESAIHH"/>
<organism evidence="6 7">
    <name type="scientific">Zostera marina</name>
    <name type="common">Eelgrass</name>
    <dbReference type="NCBI Taxonomy" id="29655"/>
    <lineage>
        <taxon>Eukaryota</taxon>
        <taxon>Viridiplantae</taxon>
        <taxon>Streptophyta</taxon>
        <taxon>Embryophyta</taxon>
        <taxon>Tracheophyta</taxon>
        <taxon>Spermatophyta</taxon>
        <taxon>Magnoliopsida</taxon>
        <taxon>Liliopsida</taxon>
        <taxon>Zosteraceae</taxon>
        <taxon>Zostera</taxon>
    </lineage>
</organism>
<evidence type="ECO:0000313" key="7">
    <source>
        <dbReference type="Proteomes" id="UP000036987"/>
    </source>
</evidence>
<dbReference type="PANTHER" id="PTHR24203:SF45">
    <property type="entry name" value="ANKYRIN REPEAT DOMAIN 6"/>
    <property type="match status" value="1"/>
</dbReference>
<feature type="repeat" description="ANK" evidence="3">
    <location>
        <begin position="244"/>
        <end position="276"/>
    </location>
</feature>
<dbReference type="PROSITE" id="PS50297">
    <property type="entry name" value="ANK_REP_REGION"/>
    <property type="match status" value="2"/>
</dbReference>
<dbReference type="PROSITE" id="PS50088">
    <property type="entry name" value="ANK_REPEAT"/>
    <property type="match status" value="3"/>
</dbReference>
<dbReference type="SUPFAM" id="SSF48403">
    <property type="entry name" value="Ankyrin repeat"/>
    <property type="match status" value="1"/>
</dbReference>
<name>A0A0K9Q2V3_ZOSMR</name>
<gene>
    <name evidence="6" type="ORF">ZOSMA_122G00380</name>
</gene>
<dbReference type="EMBL" id="LFYR01000244">
    <property type="protein sequence ID" value="KMZ74770.1"/>
    <property type="molecule type" value="Genomic_DNA"/>
</dbReference>
<dbReference type="Proteomes" id="UP000036987">
    <property type="component" value="Unassembled WGS sequence"/>
</dbReference>
<keyword evidence="7" id="KW-1185">Reference proteome</keyword>
<dbReference type="InterPro" id="IPR036770">
    <property type="entry name" value="Ankyrin_rpt-contain_sf"/>
</dbReference>
<dbReference type="PANTHER" id="PTHR24203">
    <property type="entry name" value="ANKYRIN REPEAT FAMILY PROTEIN"/>
    <property type="match status" value="1"/>
</dbReference>
<dbReference type="AlphaFoldDB" id="A0A0K9Q2V3"/>
<accession>A0A0K9Q2V3</accession>
<feature type="compositionally biased region" description="Basic and acidic residues" evidence="4">
    <location>
        <begin position="1"/>
        <end position="18"/>
    </location>
</feature>
<proteinExistence type="predicted"/>
<dbReference type="STRING" id="29655.A0A0K9Q2V3"/>
<evidence type="ECO:0000256" key="1">
    <source>
        <dbReference type="ARBA" id="ARBA00022737"/>
    </source>
</evidence>
<dbReference type="InterPro" id="IPR041243">
    <property type="entry name" value="STI1/HOP_DP"/>
</dbReference>
<dbReference type="Pfam" id="PF12796">
    <property type="entry name" value="Ank_2"/>
    <property type="match status" value="1"/>
</dbReference>
<comment type="caution">
    <text evidence="6">The sequence shown here is derived from an EMBL/GenBank/DDBJ whole genome shotgun (WGS) entry which is preliminary data.</text>
</comment>
<sequence length="336" mass="36527">MSSDGEEKAVRTDDKSPVAEENQSQGSTTPAAKLGSLPNMLNFSAMSDLLDDPTIKSLTEEISKDPAFSQMAEQLTKSIQDADQGSMPQLNTQECMSTMQQVMQNPQFMSMTEQIGSVVVQDSTMTSMLGNMTSQPDKAQMEERMASLKDDPLLKPILDEIETDGPSAMMKYWNDPEVLQKLGQAIGVGSSSAETVIAPVENAEIEEIEFDNESAIHHAASIGDVKDLKKALDNGADKNEVDSQGRSGLHFACGHGKPACAQILLEAEATINALDRNKNTPLHYATGYGRKECVELLLKHGASVTLKNIDNRTPIDVAKLNQQLQVVKLLEKEAFL</sequence>
<feature type="region of interest" description="Disordered" evidence="4">
    <location>
        <begin position="1"/>
        <end position="37"/>
    </location>
</feature>
<dbReference type="FunFam" id="1.25.40.20:FF:000049">
    <property type="entry name" value="Ankyrin repeat domain-containing protein 2"/>
    <property type="match status" value="1"/>
</dbReference>
<dbReference type="InterPro" id="IPR002110">
    <property type="entry name" value="Ankyrin_rpt"/>
</dbReference>
<feature type="repeat" description="ANK" evidence="3">
    <location>
        <begin position="211"/>
        <end position="243"/>
    </location>
</feature>
<evidence type="ECO:0000259" key="5">
    <source>
        <dbReference type="Pfam" id="PF17830"/>
    </source>
</evidence>
<dbReference type="Gene3D" id="1.25.40.20">
    <property type="entry name" value="Ankyrin repeat-containing domain"/>
    <property type="match status" value="2"/>
</dbReference>
<feature type="repeat" description="ANK" evidence="3">
    <location>
        <begin position="277"/>
        <end position="309"/>
    </location>
</feature>
<dbReference type="SMART" id="SM00248">
    <property type="entry name" value="ANK"/>
    <property type="match status" value="3"/>
</dbReference>
<keyword evidence="1" id="KW-0677">Repeat</keyword>
<reference evidence="7" key="1">
    <citation type="journal article" date="2016" name="Nature">
        <title>The genome of the seagrass Zostera marina reveals angiosperm adaptation to the sea.</title>
        <authorList>
            <person name="Olsen J.L."/>
            <person name="Rouze P."/>
            <person name="Verhelst B."/>
            <person name="Lin Y.-C."/>
            <person name="Bayer T."/>
            <person name="Collen J."/>
            <person name="Dattolo E."/>
            <person name="De Paoli E."/>
            <person name="Dittami S."/>
            <person name="Maumus F."/>
            <person name="Michel G."/>
            <person name="Kersting A."/>
            <person name="Lauritano C."/>
            <person name="Lohaus R."/>
            <person name="Toepel M."/>
            <person name="Tonon T."/>
            <person name="Vanneste K."/>
            <person name="Amirebrahimi M."/>
            <person name="Brakel J."/>
            <person name="Bostroem C."/>
            <person name="Chovatia M."/>
            <person name="Grimwood J."/>
            <person name="Jenkins J.W."/>
            <person name="Jueterbock A."/>
            <person name="Mraz A."/>
            <person name="Stam W.T."/>
            <person name="Tice H."/>
            <person name="Bornberg-Bauer E."/>
            <person name="Green P.J."/>
            <person name="Pearson G.A."/>
            <person name="Procaccini G."/>
            <person name="Duarte C.M."/>
            <person name="Schmutz J."/>
            <person name="Reusch T.B.H."/>
            <person name="Van de Peer Y."/>
        </authorList>
    </citation>
    <scope>NUCLEOTIDE SEQUENCE [LARGE SCALE GENOMIC DNA]</scope>
    <source>
        <strain evidence="7">cv. Finnish</strain>
    </source>
</reference>
<dbReference type="Pfam" id="PF17830">
    <property type="entry name" value="STI1-HOP_DP"/>
    <property type="match status" value="1"/>
</dbReference>
<evidence type="ECO:0000256" key="2">
    <source>
        <dbReference type="ARBA" id="ARBA00023043"/>
    </source>
</evidence>
<feature type="domain" description="STI1/HOP DP" evidence="5">
    <location>
        <begin position="138"/>
        <end position="187"/>
    </location>
</feature>
<evidence type="ECO:0000256" key="4">
    <source>
        <dbReference type="SAM" id="MobiDB-lite"/>
    </source>
</evidence>
<evidence type="ECO:0000313" key="6">
    <source>
        <dbReference type="EMBL" id="KMZ74770.1"/>
    </source>
</evidence>
<protein>
    <submittedName>
        <fullName evidence="6">Ankyrin repeat-containing protein</fullName>
    </submittedName>
</protein>
<keyword evidence="2 3" id="KW-0040">ANK repeat</keyword>
<feature type="compositionally biased region" description="Polar residues" evidence="4">
    <location>
        <begin position="21"/>
        <end position="30"/>
    </location>
</feature>
<dbReference type="OrthoDB" id="341259at2759"/>
<evidence type="ECO:0000256" key="3">
    <source>
        <dbReference type="PROSITE-ProRule" id="PRU00023"/>
    </source>
</evidence>